<sequence length="113" mass="12637">MPSPSFDDLRQRLLSDTMPRWRVWLSCGALFLLSTGTVLGFWYAFATLPGMACYEGFVYLAGFWLLAQWLVIGYLAGYQPVPAFARWGLTLTLLVANVWFGLLVFSLRSCAAG</sequence>
<dbReference type="Proteomes" id="UP001269819">
    <property type="component" value="Unassembled WGS sequence"/>
</dbReference>
<reference evidence="2 3" key="1">
    <citation type="submission" date="2023-10" db="EMBL/GenBank/DDBJ databases">
        <title>Characteristics and mechanism of a salt-tolerant marine origin heterotrophic nitrifying- aerobic denitrifying bacteria Marinobacter xestospongiae HN1.</title>
        <authorList>
            <person name="Qi R."/>
        </authorList>
    </citation>
    <scope>NUCLEOTIDE SEQUENCE [LARGE SCALE GENOMIC DNA]</scope>
    <source>
        <strain evidence="2 3">HN1</strain>
    </source>
</reference>
<gene>
    <name evidence="2" type="ORF">RYS15_19230</name>
</gene>
<evidence type="ECO:0000313" key="3">
    <source>
        <dbReference type="Proteomes" id="UP001269819"/>
    </source>
</evidence>
<keyword evidence="1" id="KW-1133">Transmembrane helix</keyword>
<accession>A0ABU3W3A2</accession>
<keyword evidence="3" id="KW-1185">Reference proteome</keyword>
<keyword evidence="1" id="KW-0472">Membrane</keyword>
<comment type="caution">
    <text evidence="2">The sequence shown here is derived from an EMBL/GenBank/DDBJ whole genome shotgun (WGS) entry which is preliminary data.</text>
</comment>
<feature type="transmembrane region" description="Helical" evidence="1">
    <location>
        <begin position="57"/>
        <end position="78"/>
    </location>
</feature>
<dbReference type="EMBL" id="JAWIIJ010000020">
    <property type="protein sequence ID" value="MDV2080825.1"/>
    <property type="molecule type" value="Genomic_DNA"/>
</dbReference>
<name>A0ABU3W3A2_9GAMM</name>
<organism evidence="2 3">
    <name type="scientific">Marinobacter xestospongiae</name>
    <dbReference type="NCBI Taxonomy" id="994319"/>
    <lineage>
        <taxon>Bacteria</taxon>
        <taxon>Pseudomonadati</taxon>
        <taxon>Pseudomonadota</taxon>
        <taxon>Gammaproteobacteria</taxon>
        <taxon>Pseudomonadales</taxon>
        <taxon>Marinobacteraceae</taxon>
        <taxon>Marinobacter</taxon>
    </lineage>
</organism>
<dbReference type="RefSeq" id="WP_316975179.1">
    <property type="nucleotide sequence ID" value="NZ_JAWIIJ010000020.1"/>
</dbReference>
<evidence type="ECO:0000313" key="2">
    <source>
        <dbReference type="EMBL" id="MDV2080825.1"/>
    </source>
</evidence>
<protein>
    <submittedName>
        <fullName evidence="2">Uncharacterized protein</fullName>
    </submittedName>
</protein>
<keyword evidence="1" id="KW-0812">Transmembrane</keyword>
<evidence type="ECO:0000256" key="1">
    <source>
        <dbReference type="SAM" id="Phobius"/>
    </source>
</evidence>
<proteinExistence type="predicted"/>
<feature type="transmembrane region" description="Helical" evidence="1">
    <location>
        <begin position="23"/>
        <end position="45"/>
    </location>
</feature>
<feature type="transmembrane region" description="Helical" evidence="1">
    <location>
        <begin position="84"/>
        <end position="107"/>
    </location>
</feature>